<dbReference type="InterPro" id="IPR023612">
    <property type="entry name" value="Peptidase_M4"/>
</dbReference>
<dbReference type="SUPFAM" id="SSF55486">
    <property type="entry name" value="Metalloproteases ('zincins'), catalytic domain"/>
    <property type="match status" value="1"/>
</dbReference>
<dbReference type="GO" id="GO:0004222">
    <property type="term" value="F:metalloendopeptidase activity"/>
    <property type="evidence" value="ECO:0007669"/>
    <property type="project" value="UniProtKB-UniRule"/>
</dbReference>
<dbReference type="Pfam" id="PF01447">
    <property type="entry name" value="Peptidase_M4"/>
    <property type="match status" value="1"/>
</dbReference>
<evidence type="ECO:0000259" key="10">
    <source>
        <dbReference type="Pfam" id="PF02868"/>
    </source>
</evidence>
<dbReference type="EMBL" id="UGTZ01000001">
    <property type="protein sequence ID" value="SUC30743.1"/>
    <property type="molecule type" value="Genomic_DNA"/>
</dbReference>
<keyword evidence="8" id="KW-0964">Secreted</keyword>
<dbReference type="Gene3D" id="1.10.390.10">
    <property type="entry name" value="Neutral Protease Domain 2"/>
    <property type="match status" value="1"/>
</dbReference>
<dbReference type="Proteomes" id="UP000254208">
    <property type="component" value="Unassembled WGS sequence"/>
</dbReference>
<dbReference type="Gene3D" id="3.10.170.10">
    <property type="match status" value="1"/>
</dbReference>
<dbReference type="InterPro" id="IPR001570">
    <property type="entry name" value="Peptidase_M4_C_domain"/>
</dbReference>
<keyword evidence="3" id="KW-0479">Metal-binding</keyword>
<evidence type="ECO:0000256" key="3">
    <source>
        <dbReference type="ARBA" id="ARBA00022723"/>
    </source>
</evidence>
<keyword evidence="2 8" id="KW-0645">Protease</keyword>
<evidence type="ECO:0000256" key="8">
    <source>
        <dbReference type="RuleBase" id="RU366073"/>
    </source>
</evidence>
<comment type="subcellular location">
    <subcellularLocation>
        <location evidence="8">Secreted</location>
    </subcellularLocation>
</comment>
<feature type="domain" description="Peptidase M4 C-terminal" evidence="10">
    <location>
        <begin position="205"/>
        <end position="374"/>
    </location>
</feature>
<evidence type="ECO:0000256" key="5">
    <source>
        <dbReference type="ARBA" id="ARBA00022833"/>
    </source>
</evidence>
<dbReference type="Pfam" id="PF02868">
    <property type="entry name" value="Peptidase_M4_C"/>
    <property type="match status" value="1"/>
</dbReference>
<dbReference type="PANTHER" id="PTHR43579">
    <property type="match status" value="1"/>
</dbReference>
<dbReference type="PANTHER" id="PTHR43579:SF1">
    <property type="entry name" value="NEUTRAL METALLOPROTEINASE"/>
    <property type="match status" value="1"/>
</dbReference>
<keyword evidence="5 8" id="KW-0862">Zinc</keyword>
<evidence type="ECO:0000256" key="1">
    <source>
        <dbReference type="ARBA" id="ARBA00009388"/>
    </source>
</evidence>
<evidence type="ECO:0000256" key="6">
    <source>
        <dbReference type="ARBA" id="ARBA00023049"/>
    </source>
</evidence>
<dbReference type="InterPro" id="IPR052759">
    <property type="entry name" value="Metalloprotease_M4"/>
</dbReference>
<evidence type="ECO:0000313" key="11">
    <source>
        <dbReference type="EMBL" id="SUC30743.1"/>
    </source>
</evidence>
<reference evidence="11 12" key="1">
    <citation type="submission" date="2018-06" db="EMBL/GenBank/DDBJ databases">
        <authorList>
            <consortium name="Pathogen Informatics"/>
            <person name="Doyle S."/>
        </authorList>
    </citation>
    <scope>NUCLEOTIDE SEQUENCE [LARGE SCALE GENOMIC DNA]</scope>
    <source>
        <strain evidence="11 12">NCTC11801</strain>
    </source>
</reference>
<dbReference type="GO" id="GO:0006508">
    <property type="term" value="P:proteolysis"/>
    <property type="evidence" value="ECO:0007669"/>
    <property type="project" value="UniProtKB-KW"/>
</dbReference>
<dbReference type="RefSeq" id="WP_198641521.1">
    <property type="nucleotide sequence ID" value="NZ_ABEXOC020000003.1"/>
</dbReference>
<comment type="cofactor">
    <cofactor evidence="8">
        <name>Zn(2+)</name>
        <dbReference type="ChEBI" id="CHEBI:29105"/>
    </cofactor>
</comment>
<dbReference type="InterPro" id="IPR013856">
    <property type="entry name" value="Peptidase_M4_domain"/>
</dbReference>
<feature type="active site" description="Proton donor" evidence="7">
    <location>
        <position position="298"/>
    </location>
</feature>
<feature type="active site" evidence="7">
    <location>
        <position position="195"/>
    </location>
</feature>
<sequence>MNQILGRSLLSPCLLASLVTKSGHTDLKSTLTHINDIMSRTYSHEDALLHRNNLSACPIDMIGKRYNRFIRDAQRPVPHKNHWHSDLPICERSGLSPDSHMPHDDYAVIMREEDTHAPSEPAGQVFNSIGIIRTFFKEKLNIDQIFGCSADINAVIHYGTNYANAFWNSQAIFFGDGDGIVFGPFYNDIDIIAHELAHGFISSKADFRYTCQSGALNESVADVLGIMVKQYLNNETADTSNWLLGENLFIDQINAPALRSMINPGDAYYLSDDDRDPQVGHMSQYQDLPIFIDNGGVHINSGIPNRAFYLLAKSLGGYTWDIAGKIWLEAVSDNNVTKRANFIEFANATIRAANKLFDGTIAQKTRQSWLDVGIEFDSQ</sequence>
<gene>
    <name evidence="11" type="primary">prtS</name>
    <name evidence="11" type="ORF">NCTC11801_01676</name>
</gene>
<evidence type="ECO:0000256" key="7">
    <source>
        <dbReference type="PIRSR" id="PIRSR623612-1"/>
    </source>
</evidence>
<dbReference type="GO" id="GO:0005576">
    <property type="term" value="C:extracellular region"/>
    <property type="evidence" value="ECO:0007669"/>
    <property type="project" value="UniProtKB-SubCell"/>
</dbReference>
<proteinExistence type="inferred from homology"/>
<evidence type="ECO:0000313" key="12">
    <source>
        <dbReference type="Proteomes" id="UP000254208"/>
    </source>
</evidence>
<protein>
    <recommendedName>
        <fullName evidence="8">Neutral metalloproteinase</fullName>
        <ecNumber evidence="8">3.4.24.-</ecNumber>
    </recommendedName>
</protein>
<dbReference type="PRINTS" id="PR00730">
    <property type="entry name" value="THERMOLYSIN"/>
</dbReference>
<dbReference type="AlphaFoldDB" id="A0A379FQV7"/>
<dbReference type="GO" id="GO:0046872">
    <property type="term" value="F:metal ion binding"/>
    <property type="evidence" value="ECO:0007669"/>
    <property type="project" value="UniProtKB-UniRule"/>
</dbReference>
<name>A0A379FQV7_PRORE</name>
<comment type="function">
    <text evidence="8">Extracellular zinc metalloprotease.</text>
</comment>
<dbReference type="CDD" id="cd09597">
    <property type="entry name" value="M4_TLP"/>
    <property type="match status" value="1"/>
</dbReference>
<dbReference type="EC" id="3.4.24.-" evidence="8"/>
<comment type="similarity">
    <text evidence="1 8">Belongs to the peptidase M4 family.</text>
</comment>
<keyword evidence="4 8" id="KW-0378">Hydrolase</keyword>
<dbReference type="InterPro" id="IPR027268">
    <property type="entry name" value="Peptidase_M4/M1_CTD_sf"/>
</dbReference>
<accession>A0A379FQV7</accession>
<feature type="domain" description="Peptidase M4" evidence="9">
    <location>
        <begin position="132"/>
        <end position="201"/>
    </location>
</feature>
<organism evidence="11 12">
    <name type="scientific">Providencia rettgeri</name>
    <dbReference type="NCBI Taxonomy" id="587"/>
    <lineage>
        <taxon>Bacteria</taxon>
        <taxon>Pseudomonadati</taxon>
        <taxon>Pseudomonadota</taxon>
        <taxon>Gammaproteobacteria</taxon>
        <taxon>Enterobacterales</taxon>
        <taxon>Morganellaceae</taxon>
        <taxon>Providencia</taxon>
    </lineage>
</organism>
<evidence type="ECO:0000259" key="9">
    <source>
        <dbReference type="Pfam" id="PF01447"/>
    </source>
</evidence>
<evidence type="ECO:0000256" key="2">
    <source>
        <dbReference type="ARBA" id="ARBA00022670"/>
    </source>
</evidence>
<keyword evidence="6 8" id="KW-0482">Metalloprotease</keyword>
<dbReference type="GeneID" id="93672647"/>
<evidence type="ECO:0000256" key="4">
    <source>
        <dbReference type="ARBA" id="ARBA00022801"/>
    </source>
</evidence>